<gene>
    <name evidence="8" type="ORF">GCM10007368_06030</name>
</gene>
<keyword evidence="3" id="KW-0732">Signal</keyword>
<feature type="domain" description="Gram-positive cocci surface proteins LPxTG" evidence="7">
    <location>
        <begin position="252"/>
        <end position="287"/>
    </location>
</feature>
<keyword evidence="9" id="KW-1185">Reference proteome</keyword>
<keyword evidence="6" id="KW-0812">Transmembrane</keyword>
<dbReference type="InterPro" id="IPR019931">
    <property type="entry name" value="LPXTG_anchor"/>
</dbReference>
<dbReference type="EMBL" id="BMDG01000002">
    <property type="protein sequence ID" value="GGI05413.1"/>
    <property type="molecule type" value="Genomic_DNA"/>
</dbReference>
<keyword evidence="2" id="KW-0964">Secreted</keyword>
<dbReference type="NCBIfam" id="TIGR01167">
    <property type="entry name" value="LPXTG_anchor"/>
    <property type="match status" value="1"/>
</dbReference>
<name>A0ABQ2B182_9MICO</name>
<sequence length="287" mass="28768">MNAAAASTFTRVTTAWAGRAAASVIERGTTRTGEGAQMSTAVTARSAARVAVGLLVGAGIGITGAQAAVADADPSPTGTQYPPPEEPTLTADVLQPICDGDVPYLRYAVTATGTDSDSLTLTWINPAGEDVVLTGLPLSGRVLWPGAVADTDGTPIDWPGWRLEDGVWVEGDEYDWVRPSVDVLFQVNPEMTATAAYPPSSPSCATDPPGVPPSSPPDGADPDPGETVGAPVPGEAAPPGPQEAAAPGAGFLPQTGAEVAGLVAIAAGLVVVGGVAVAAVRRRRTSG</sequence>
<evidence type="ECO:0000256" key="1">
    <source>
        <dbReference type="ARBA" id="ARBA00022512"/>
    </source>
</evidence>
<keyword evidence="1" id="KW-0134">Cell wall</keyword>
<evidence type="ECO:0000256" key="5">
    <source>
        <dbReference type="SAM" id="MobiDB-lite"/>
    </source>
</evidence>
<evidence type="ECO:0000313" key="8">
    <source>
        <dbReference type="EMBL" id="GGI05413.1"/>
    </source>
</evidence>
<protein>
    <recommendedName>
        <fullName evidence="7">Gram-positive cocci surface proteins LPxTG domain-containing protein</fullName>
    </recommendedName>
</protein>
<evidence type="ECO:0000256" key="3">
    <source>
        <dbReference type="ARBA" id="ARBA00022729"/>
    </source>
</evidence>
<feature type="transmembrane region" description="Helical" evidence="6">
    <location>
        <begin position="259"/>
        <end position="280"/>
    </location>
</feature>
<evidence type="ECO:0000256" key="6">
    <source>
        <dbReference type="SAM" id="Phobius"/>
    </source>
</evidence>
<dbReference type="Proteomes" id="UP000632535">
    <property type="component" value="Unassembled WGS sequence"/>
</dbReference>
<evidence type="ECO:0000313" key="9">
    <source>
        <dbReference type="Proteomes" id="UP000632535"/>
    </source>
</evidence>
<dbReference type="PROSITE" id="PS50847">
    <property type="entry name" value="GRAM_POS_ANCHORING"/>
    <property type="match status" value="1"/>
</dbReference>
<proteinExistence type="predicted"/>
<evidence type="ECO:0000256" key="4">
    <source>
        <dbReference type="ARBA" id="ARBA00023088"/>
    </source>
</evidence>
<organism evidence="8 9">
    <name type="scientific">Isoptericola cucumis</name>
    <dbReference type="NCBI Taxonomy" id="1776856"/>
    <lineage>
        <taxon>Bacteria</taxon>
        <taxon>Bacillati</taxon>
        <taxon>Actinomycetota</taxon>
        <taxon>Actinomycetes</taxon>
        <taxon>Micrococcales</taxon>
        <taxon>Promicromonosporaceae</taxon>
        <taxon>Isoptericola</taxon>
    </lineage>
</organism>
<keyword evidence="4" id="KW-0572">Peptidoglycan-anchor</keyword>
<keyword evidence="6" id="KW-0472">Membrane</keyword>
<feature type="compositionally biased region" description="Low complexity" evidence="5">
    <location>
        <begin position="242"/>
        <end position="252"/>
    </location>
</feature>
<evidence type="ECO:0000259" key="7">
    <source>
        <dbReference type="PROSITE" id="PS50847"/>
    </source>
</evidence>
<accession>A0ABQ2B182</accession>
<evidence type="ECO:0000256" key="2">
    <source>
        <dbReference type="ARBA" id="ARBA00022525"/>
    </source>
</evidence>
<keyword evidence="6" id="KW-1133">Transmembrane helix</keyword>
<comment type="caution">
    <text evidence="8">The sequence shown here is derived from an EMBL/GenBank/DDBJ whole genome shotgun (WGS) entry which is preliminary data.</text>
</comment>
<feature type="region of interest" description="Disordered" evidence="5">
    <location>
        <begin position="195"/>
        <end position="252"/>
    </location>
</feature>
<reference evidence="9" key="1">
    <citation type="journal article" date="2019" name="Int. J. Syst. Evol. Microbiol.">
        <title>The Global Catalogue of Microorganisms (GCM) 10K type strain sequencing project: providing services to taxonomists for standard genome sequencing and annotation.</title>
        <authorList>
            <consortium name="The Broad Institute Genomics Platform"/>
            <consortium name="The Broad Institute Genome Sequencing Center for Infectious Disease"/>
            <person name="Wu L."/>
            <person name="Ma J."/>
        </authorList>
    </citation>
    <scope>NUCLEOTIDE SEQUENCE [LARGE SCALE GENOMIC DNA]</scope>
    <source>
        <strain evidence="9">CCM 8653</strain>
    </source>
</reference>
<dbReference type="Pfam" id="PF00746">
    <property type="entry name" value="Gram_pos_anchor"/>
    <property type="match status" value="1"/>
</dbReference>